<dbReference type="InterPro" id="IPR020275">
    <property type="entry name" value="DUF5592"/>
</dbReference>
<sequence>MRIYRIPREISSELKITKFIYLFDLLFIVGLILFRAITIEYVHSDLKVWYTVFLVLFGIFMIIRPKSNPNKRMFHAIYYAIVRKKNTYCAIDHSESE</sequence>
<dbReference type="RefSeq" id="WP_342470578.1">
    <property type="nucleotide sequence ID" value="NZ_JBHSNQ010000187.1"/>
</dbReference>
<keyword evidence="3" id="KW-1185">Reference proteome</keyword>
<protein>
    <submittedName>
        <fullName evidence="2">DUF5592 family protein</fullName>
    </submittedName>
</protein>
<dbReference type="EMBL" id="JBHSNQ010000187">
    <property type="protein sequence ID" value="MFC5543011.1"/>
    <property type="molecule type" value="Genomic_DNA"/>
</dbReference>
<dbReference type="Proteomes" id="UP001595978">
    <property type="component" value="Unassembled WGS sequence"/>
</dbReference>
<organism evidence="2 3">
    <name type="scientific">Ureibacillus suwonensis</name>
    <dbReference type="NCBI Taxonomy" id="313007"/>
    <lineage>
        <taxon>Bacteria</taxon>
        <taxon>Bacillati</taxon>
        <taxon>Bacillota</taxon>
        <taxon>Bacilli</taxon>
        <taxon>Bacillales</taxon>
        <taxon>Caryophanaceae</taxon>
        <taxon>Ureibacillus</taxon>
    </lineage>
</organism>
<reference evidence="3" key="1">
    <citation type="journal article" date="2019" name="Int. J. Syst. Evol. Microbiol.">
        <title>The Global Catalogue of Microorganisms (GCM) 10K type strain sequencing project: providing services to taxonomists for standard genome sequencing and annotation.</title>
        <authorList>
            <consortium name="The Broad Institute Genomics Platform"/>
            <consortium name="The Broad Institute Genome Sequencing Center for Infectious Disease"/>
            <person name="Wu L."/>
            <person name="Ma J."/>
        </authorList>
    </citation>
    <scope>NUCLEOTIDE SEQUENCE [LARGE SCALE GENOMIC DNA]</scope>
    <source>
        <strain evidence="3">CCUG 56331</strain>
    </source>
</reference>
<accession>A0ABW0RE30</accession>
<keyword evidence="1" id="KW-0472">Membrane</keyword>
<comment type="caution">
    <text evidence="2">The sequence shown here is derived from an EMBL/GenBank/DDBJ whole genome shotgun (WGS) entry which is preliminary data.</text>
</comment>
<dbReference type="Pfam" id="PF17332">
    <property type="entry name" value="DUF5592"/>
    <property type="match status" value="1"/>
</dbReference>
<keyword evidence="1" id="KW-1133">Transmembrane helix</keyword>
<proteinExistence type="predicted"/>
<feature type="transmembrane region" description="Helical" evidence="1">
    <location>
        <begin position="48"/>
        <end position="64"/>
    </location>
</feature>
<evidence type="ECO:0000256" key="1">
    <source>
        <dbReference type="SAM" id="Phobius"/>
    </source>
</evidence>
<evidence type="ECO:0000313" key="2">
    <source>
        <dbReference type="EMBL" id="MFC5543011.1"/>
    </source>
</evidence>
<gene>
    <name evidence="2" type="ORF">ACFPOH_14980</name>
</gene>
<feature type="transmembrane region" description="Helical" evidence="1">
    <location>
        <begin position="21"/>
        <end position="42"/>
    </location>
</feature>
<name>A0ABW0RE30_9BACL</name>
<keyword evidence="1" id="KW-0812">Transmembrane</keyword>
<evidence type="ECO:0000313" key="3">
    <source>
        <dbReference type="Proteomes" id="UP001595978"/>
    </source>
</evidence>